<comment type="caution">
    <text evidence="1">The sequence shown here is derived from an EMBL/GenBank/DDBJ whole genome shotgun (WGS) entry which is preliminary data.</text>
</comment>
<dbReference type="RefSeq" id="WP_155069962.1">
    <property type="nucleotide sequence ID" value="NZ_WIXO01000001.1"/>
</dbReference>
<dbReference type="Proteomes" id="UP000473014">
    <property type="component" value="Unassembled WGS sequence"/>
</dbReference>
<dbReference type="OrthoDB" id="7502553at2"/>
<dbReference type="EMBL" id="WIXO01000001">
    <property type="protein sequence ID" value="MTE18266.1"/>
    <property type="molecule type" value="Genomic_DNA"/>
</dbReference>
<evidence type="ECO:0000313" key="1">
    <source>
        <dbReference type="EMBL" id="MTE18266.1"/>
    </source>
</evidence>
<reference evidence="1 2" key="1">
    <citation type="submission" date="2019-11" db="EMBL/GenBank/DDBJ databases">
        <authorList>
            <person name="Yuan L."/>
        </authorList>
    </citation>
    <scope>NUCLEOTIDE SEQUENCE [LARGE SCALE GENOMIC DNA]</scope>
    <source>
        <strain evidence="1 2">TRM43335</strain>
    </source>
</reference>
<sequence length="191" mass="21102">MHLRITLLAAARSSSLLDVRFEDDRPLDAAGWREAERAIPVYGHLAGAELRYCSPTLRCRETGEALGLRPIAQPALRECDMGRWRGRTFREVAACEPRAVDVWLADPHATPHGGESLFSFILRIGDWLDTRPGGEGEECPIAAVVEPTVLRAAAVYALKAPPHTYWRVDVHPLSAITLTGRAGDWMLGMDH</sequence>
<accession>A0A6G2B811</accession>
<evidence type="ECO:0000313" key="2">
    <source>
        <dbReference type="Proteomes" id="UP000473014"/>
    </source>
</evidence>
<gene>
    <name evidence="1" type="ORF">F0L17_03810</name>
</gene>
<dbReference type="Gene3D" id="3.40.50.1240">
    <property type="entry name" value="Phosphoglycerate mutase-like"/>
    <property type="match status" value="1"/>
</dbReference>
<organism evidence="1 2">
    <name type="scientific">Streptomyces taklimakanensis</name>
    <dbReference type="NCBI Taxonomy" id="2569853"/>
    <lineage>
        <taxon>Bacteria</taxon>
        <taxon>Bacillati</taxon>
        <taxon>Actinomycetota</taxon>
        <taxon>Actinomycetes</taxon>
        <taxon>Kitasatosporales</taxon>
        <taxon>Streptomycetaceae</taxon>
        <taxon>Streptomyces</taxon>
    </lineage>
</organism>
<dbReference type="AlphaFoldDB" id="A0A6G2B811"/>
<protein>
    <submittedName>
        <fullName evidence="1">Histidine phosphatase family protein</fullName>
    </submittedName>
</protein>
<dbReference type="InterPro" id="IPR013078">
    <property type="entry name" value="His_Pase_superF_clade-1"/>
</dbReference>
<dbReference type="SUPFAM" id="SSF53254">
    <property type="entry name" value="Phosphoglycerate mutase-like"/>
    <property type="match status" value="1"/>
</dbReference>
<dbReference type="SMART" id="SM00855">
    <property type="entry name" value="PGAM"/>
    <property type="match status" value="1"/>
</dbReference>
<keyword evidence="2" id="KW-1185">Reference proteome</keyword>
<name>A0A6G2B811_9ACTN</name>
<proteinExistence type="predicted"/>
<dbReference type="Pfam" id="PF00300">
    <property type="entry name" value="His_Phos_1"/>
    <property type="match status" value="1"/>
</dbReference>
<dbReference type="InterPro" id="IPR029033">
    <property type="entry name" value="His_PPase_superfam"/>
</dbReference>